<proteinExistence type="predicted"/>
<dbReference type="Proteomes" id="UP000762676">
    <property type="component" value="Unassembled WGS sequence"/>
</dbReference>
<comment type="caution">
    <text evidence="2">The sequence shown here is derived from an EMBL/GenBank/DDBJ whole genome shotgun (WGS) entry which is preliminary data.</text>
</comment>
<evidence type="ECO:0000256" key="1">
    <source>
        <dbReference type="SAM" id="MobiDB-lite"/>
    </source>
</evidence>
<evidence type="ECO:0000313" key="3">
    <source>
        <dbReference type="Proteomes" id="UP000762676"/>
    </source>
</evidence>
<feature type="region of interest" description="Disordered" evidence="1">
    <location>
        <begin position="80"/>
        <end position="173"/>
    </location>
</feature>
<gene>
    <name evidence="2" type="ORF">ElyMa_005474500</name>
</gene>
<accession>A0AAV4ERS2</accession>
<name>A0AAV4ERS2_9GAST</name>
<feature type="compositionally biased region" description="Basic and acidic residues" evidence="1">
    <location>
        <begin position="121"/>
        <end position="137"/>
    </location>
</feature>
<sequence length="173" mass="19324">MGVGHGYDLSDPMRLGHGSGQSDLMGVGHFWHLLKVKWLVIALFITLTCIDQCQSTSILERSKRDTSQDECVRKCVEDCKSYPDSPQPEVGEGGRASAGRRAGEGRGAKSAGGKASRRTRKGDNTEERVAKDEEGDHKRKTRKKRERVEVRNEEPCNHPPRIKGFPIHMRMIA</sequence>
<feature type="compositionally biased region" description="Basic and acidic residues" evidence="1">
    <location>
        <begin position="146"/>
        <end position="156"/>
    </location>
</feature>
<dbReference type="AlphaFoldDB" id="A0AAV4ERS2"/>
<reference evidence="2 3" key="1">
    <citation type="journal article" date="2021" name="Elife">
        <title>Chloroplast acquisition without the gene transfer in kleptoplastic sea slugs, Plakobranchus ocellatus.</title>
        <authorList>
            <person name="Maeda T."/>
            <person name="Takahashi S."/>
            <person name="Yoshida T."/>
            <person name="Shimamura S."/>
            <person name="Takaki Y."/>
            <person name="Nagai Y."/>
            <person name="Toyoda A."/>
            <person name="Suzuki Y."/>
            <person name="Arimoto A."/>
            <person name="Ishii H."/>
            <person name="Satoh N."/>
            <person name="Nishiyama T."/>
            <person name="Hasebe M."/>
            <person name="Maruyama T."/>
            <person name="Minagawa J."/>
            <person name="Obokata J."/>
            <person name="Shigenobu S."/>
        </authorList>
    </citation>
    <scope>NUCLEOTIDE SEQUENCE [LARGE SCALE GENOMIC DNA]</scope>
</reference>
<organism evidence="2 3">
    <name type="scientific">Elysia marginata</name>
    <dbReference type="NCBI Taxonomy" id="1093978"/>
    <lineage>
        <taxon>Eukaryota</taxon>
        <taxon>Metazoa</taxon>
        <taxon>Spiralia</taxon>
        <taxon>Lophotrochozoa</taxon>
        <taxon>Mollusca</taxon>
        <taxon>Gastropoda</taxon>
        <taxon>Heterobranchia</taxon>
        <taxon>Euthyneura</taxon>
        <taxon>Panpulmonata</taxon>
        <taxon>Sacoglossa</taxon>
        <taxon>Placobranchoidea</taxon>
        <taxon>Plakobranchidae</taxon>
        <taxon>Elysia</taxon>
    </lineage>
</organism>
<evidence type="ECO:0000313" key="2">
    <source>
        <dbReference type="EMBL" id="GFR63080.1"/>
    </source>
</evidence>
<protein>
    <submittedName>
        <fullName evidence="2">Uncharacterized protein</fullName>
    </submittedName>
</protein>
<keyword evidence="3" id="KW-1185">Reference proteome</keyword>
<dbReference type="EMBL" id="BMAT01010900">
    <property type="protein sequence ID" value="GFR63080.1"/>
    <property type="molecule type" value="Genomic_DNA"/>
</dbReference>